<evidence type="ECO:0000259" key="7">
    <source>
        <dbReference type="Pfam" id="PF16198"/>
    </source>
</evidence>
<comment type="similarity">
    <text evidence="2 5">Belongs to the pseudouridine synthase TruB family. Type 1 subfamily.</text>
</comment>
<feature type="domain" description="Pseudouridine synthase II N-terminal" evidence="6">
    <location>
        <begin position="48"/>
        <end position="192"/>
    </location>
</feature>
<reference evidence="8 9" key="1">
    <citation type="submission" date="2016-10" db="EMBL/GenBank/DDBJ databases">
        <authorList>
            <person name="de Groot N.N."/>
        </authorList>
    </citation>
    <scope>NUCLEOTIDE SEQUENCE [LARGE SCALE GENOMIC DNA]</scope>
    <source>
        <strain evidence="8 9">DSM 527</strain>
    </source>
</reference>
<dbReference type="SUPFAM" id="SSF55120">
    <property type="entry name" value="Pseudouridine synthase"/>
    <property type="match status" value="1"/>
</dbReference>
<evidence type="ECO:0000256" key="4">
    <source>
        <dbReference type="ARBA" id="ARBA00023235"/>
    </source>
</evidence>
<keyword evidence="3 5" id="KW-0819">tRNA processing</keyword>
<name>A0A1G7WSG3_CHIFI</name>
<dbReference type="AlphaFoldDB" id="A0A1G7WSG3"/>
<evidence type="ECO:0000259" key="6">
    <source>
        <dbReference type="Pfam" id="PF01509"/>
    </source>
</evidence>
<evidence type="ECO:0000313" key="9">
    <source>
        <dbReference type="Proteomes" id="UP000199045"/>
    </source>
</evidence>
<feature type="domain" description="tRNA pseudouridylate synthase B C-terminal" evidence="7">
    <location>
        <begin position="193"/>
        <end position="233"/>
    </location>
</feature>
<dbReference type="GO" id="GO:0031119">
    <property type="term" value="P:tRNA pseudouridine synthesis"/>
    <property type="evidence" value="ECO:0007669"/>
    <property type="project" value="UniProtKB-UniRule"/>
</dbReference>
<dbReference type="STRING" id="104663.SAMN04488121_106139"/>
<evidence type="ECO:0000256" key="2">
    <source>
        <dbReference type="ARBA" id="ARBA00005642"/>
    </source>
</evidence>
<dbReference type="Pfam" id="PF16198">
    <property type="entry name" value="TruB_C_2"/>
    <property type="match status" value="1"/>
</dbReference>
<evidence type="ECO:0000256" key="3">
    <source>
        <dbReference type="ARBA" id="ARBA00022694"/>
    </source>
</evidence>
<proteinExistence type="inferred from homology"/>
<evidence type="ECO:0000256" key="5">
    <source>
        <dbReference type="HAMAP-Rule" id="MF_01080"/>
    </source>
</evidence>
<dbReference type="GO" id="GO:0003723">
    <property type="term" value="F:RNA binding"/>
    <property type="evidence" value="ECO:0007669"/>
    <property type="project" value="InterPro"/>
</dbReference>
<dbReference type="Gene3D" id="3.30.2350.10">
    <property type="entry name" value="Pseudouridine synthase"/>
    <property type="match status" value="1"/>
</dbReference>
<sequence length="241" mass="27162">MRIPGFHYLCGMNQTAEKNIYEEGQVILINKPLKWTSFDIVRKIRNTTKAKTGHAGTLDPLATGLLICCTGKMTKKINEYQAQEKEYTGTFTIGAVTPTYDLESEPTDFKPLDGITDQLIHDTTRQFLGEQQQLPPIHSAIKQNGKPIYELARKGVEVKVEPRTVFIKEFEITKIEMPVVYFRVVCSTGTYIRSLANDFGAALGVGGYMSSLCRTRIGEFKLADAWEIEQFIEEAKNVVKK</sequence>
<dbReference type="PANTHER" id="PTHR13767:SF2">
    <property type="entry name" value="PSEUDOURIDYLATE SYNTHASE TRUB1"/>
    <property type="match status" value="1"/>
</dbReference>
<comment type="function">
    <text evidence="5">Responsible for synthesis of pseudouridine from uracil-55 in the psi GC loop of transfer RNAs.</text>
</comment>
<dbReference type="InterPro" id="IPR002501">
    <property type="entry name" value="PsdUridine_synth_N"/>
</dbReference>
<organism evidence="8 9">
    <name type="scientific">Chitinophaga filiformis</name>
    <name type="common">Myxococcus filiformis</name>
    <name type="synonym">Flexibacter filiformis</name>
    <dbReference type="NCBI Taxonomy" id="104663"/>
    <lineage>
        <taxon>Bacteria</taxon>
        <taxon>Pseudomonadati</taxon>
        <taxon>Bacteroidota</taxon>
        <taxon>Chitinophagia</taxon>
        <taxon>Chitinophagales</taxon>
        <taxon>Chitinophagaceae</taxon>
        <taxon>Chitinophaga</taxon>
    </lineage>
</organism>
<dbReference type="EC" id="5.4.99.25" evidence="5"/>
<dbReference type="HAMAP" id="MF_01080">
    <property type="entry name" value="TruB_bact"/>
    <property type="match status" value="1"/>
</dbReference>
<dbReference type="Pfam" id="PF01509">
    <property type="entry name" value="TruB_N"/>
    <property type="match status" value="1"/>
</dbReference>
<gene>
    <name evidence="5" type="primary">truB</name>
    <name evidence="8" type="ORF">SAMN04488121_106139</name>
</gene>
<comment type="catalytic activity">
    <reaction evidence="1 5">
        <text>uridine(55) in tRNA = pseudouridine(55) in tRNA</text>
        <dbReference type="Rhea" id="RHEA:42532"/>
        <dbReference type="Rhea" id="RHEA-COMP:10101"/>
        <dbReference type="Rhea" id="RHEA-COMP:10102"/>
        <dbReference type="ChEBI" id="CHEBI:65314"/>
        <dbReference type="ChEBI" id="CHEBI:65315"/>
        <dbReference type="EC" id="5.4.99.25"/>
    </reaction>
</comment>
<evidence type="ECO:0000313" key="8">
    <source>
        <dbReference type="EMBL" id="SDG74881.1"/>
    </source>
</evidence>
<dbReference type="GO" id="GO:1990481">
    <property type="term" value="P:mRNA pseudouridine synthesis"/>
    <property type="evidence" value="ECO:0007669"/>
    <property type="project" value="TreeGrafter"/>
</dbReference>
<dbReference type="InterPro" id="IPR020103">
    <property type="entry name" value="PsdUridine_synth_cat_dom_sf"/>
</dbReference>
<keyword evidence="4 5" id="KW-0413">Isomerase</keyword>
<evidence type="ECO:0000256" key="1">
    <source>
        <dbReference type="ARBA" id="ARBA00000385"/>
    </source>
</evidence>
<dbReference type="CDD" id="cd02573">
    <property type="entry name" value="PseudoU_synth_EcTruB"/>
    <property type="match status" value="1"/>
</dbReference>
<dbReference type="PANTHER" id="PTHR13767">
    <property type="entry name" value="TRNA-PSEUDOURIDINE SYNTHASE"/>
    <property type="match status" value="1"/>
</dbReference>
<protein>
    <recommendedName>
        <fullName evidence="5">tRNA pseudouridine synthase B</fullName>
        <ecNumber evidence="5">5.4.99.25</ecNumber>
    </recommendedName>
    <alternativeName>
        <fullName evidence="5">tRNA pseudouridine(55) synthase</fullName>
        <shortName evidence="5">Psi55 synthase</shortName>
    </alternativeName>
    <alternativeName>
        <fullName evidence="5">tRNA pseudouridylate synthase</fullName>
    </alternativeName>
    <alternativeName>
        <fullName evidence="5">tRNA-uridine isomerase</fullName>
    </alternativeName>
</protein>
<dbReference type="NCBIfam" id="TIGR00431">
    <property type="entry name" value="TruB"/>
    <property type="match status" value="1"/>
</dbReference>
<dbReference type="InterPro" id="IPR032819">
    <property type="entry name" value="TruB_C"/>
</dbReference>
<dbReference type="InterPro" id="IPR014780">
    <property type="entry name" value="tRNA_psdUridine_synth_TruB"/>
</dbReference>
<dbReference type="Proteomes" id="UP000199045">
    <property type="component" value="Unassembled WGS sequence"/>
</dbReference>
<dbReference type="GO" id="GO:0160148">
    <property type="term" value="F:tRNA pseudouridine(55) synthase activity"/>
    <property type="evidence" value="ECO:0007669"/>
    <property type="project" value="UniProtKB-EC"/>
</dbReference>
<dbReference type="EMBL" id="FNBN01000006">
    <property type="protein sequence ID" value="SDG74881.1"/>
    <property type="molecule type" value="Genomic_DNA"/>
</dbReference>
<feature type="active site" description="Nucleophile" evidence="5">
    <location>
        <position position="59"/>
    </location>
</feature>
<accession>A0A1G7WSG3</accession>